<protein>
    <recommendedName>
        <fullName evidence="1">HMA domain-containing protein</fullName>
    </recommendedName>
</protein>
<reference evidence="3" key="1">
    <citation type="journal article" date="2019" name="Int. J. Syst. Evol. Microbiol.">
        <title>The Global Catalogue of Microorganisms (GCM) 10K type strain sequencing project: providing services to taxonomists for standard genome sequencing and annotation.</title>
        <authorList>
            <consortium name="The Broad Institute Genomics Platform"/>
            <consortium name="The Broad Institute Genome Sequencing Center for Infectious Disease"/>
            <person name="Wu L."/>
            <person name="Ma J."/>
        </authorList>
    </citation>
    <scope>NUCLEOTIDE SEQUENCE [LARGE SCALE GENOMIC DNA]</scope>
    <source>
        <strain evidence="3">CGMCC 1.15111</strain>
    </source>
</reference>
<dbReference type="Gene3D" id="3.30.70.100">
    <property type="match status" value="1"/>
</dbReference>
<evidence type="ECO:0000313" key="2">
    <source>
        <dbReference type="EMBL" id="GHE69222.1"/>
    </source>
</evidence>
<accession>A0ABQ3ICD4</accession>
<proteinExistence type="predicted"/>
<keyword evidence="3" id="KW-1185">Reference proteome</keyword>
<gene>
    <name evidence="2" type="ORF">GCM10011340_26450</name>
</gene>
<dbReference type="EMBL" id="BNAG01000003">
    <property type="protein sequence ID" value="GHE69222.1"/>
    <property type="molecule type" value="Genomic_DNA"/>
</dbReference>
<dbReference type="Proteomes" id="UP000658258">
    <property type="component" value="Unassembled WGS sequence"/>
</dbReference>
<evidence type="ECO:0000259" key="1">
    <source>
        <dbReference type="PROSITE" id="PS50846"/>
    </source>
</evidence>
<name>A0ABQ3ICD4_9BACT</name>
<dbReference type="InterPro" id="IPR006121">
    <property type="entry name" value="HMA_dom"/>
</dbReference>
<organism evidence="2 3">
    <name type="scientific">Roseivirga thermotolerans</name>
    <dbReference type="NCBI Taxonomy" id="1758176"/>
    <lineage>
        <taxon>Bacteria</taxon>
        <taxon>Pseudomonadati</taxon>
        <taxon>Bacteroidota</taxon>
        <taxon>Cytophagia</taxon>
        <taxon>Cytophagales</taxon>
        <taxon>Roseivirgaceae</taxon>
        <taxon>Roseivirga</taxon>
    </lineage>
</organism>
<sequence length="75" mass="8444">MKKSVFKTNINCGGCVATVGPYLEKARSISHWEVDTNARDKWLTVKGEAIDKLEIIRLVKEAGFEIKEKKGLFGF</sequence>
<dbReference type="InterPro" id="IPR036163">
    <property type="entry name" value="HMA_dom_sf"/>
</dbReference>
<feature type="domain" description="HMA" evidence="1">
    <location>
        <begin position="1"/>
        <end position="67"/>
    </location>
</feature>
<dbReference type="RefSeq" id="WP_189630731.1">
    <property type="nucleotide sequence ID" value="NZ_BNAG01000003.1"/>
</dbReference>
<dbReference type="PROSITE" id="PS50846">
    <property type="entry name" value="HMA_2"/>
    <property type="match status" value="1"/>
</dbReference>
<evidence type="ECO:0000313" key="3">
    <source>
        <dbReference type="Proteomes" id="UP000658258"/>
    </source>
</evidence>
<comment type="caution">
    <text evidence="2">The sequence shown here is derived from an EMBL/GenBank/DDBJ whole genome shotgun (WGS) entry which is preliminary data.</text>
</comment>
<dbReference type="SUPFAM" id="SSF55008">
    <property type="entry name" value="HMA, heavy metal-associated domain"/>
    <property type="match status" value="1"/>
</dbReference>